<name>A0AAX4JYN9_9TREE</name>
<organism evidence="6 7">
    <name type="scientific">Kwoniella dendrophila CBS 6074</name>
    <dbReference type="NCBI Taxonomy" id="1295534"/>
    <lineage>
        <taxon>Eukaryota</taxon>
        <taxon>Fungi</taxon>
        <taxon>Dikarya</taxon>
        <taxon>Basidiomycota</taxon>
        <taxon>Agaricomycotina</taxon>
        <taxon>Tremellomycetes</taxon>
        <taxon>Tremellales</taxon>
        <taxon>Cryptococcaceae</taxon>
        <taxon>Kwoniella</taxon>
    </lineage>
</organism>
<evidence type="ECO:0000313" key="6">
    <source>
        <dbReference type="EMBL" id="WWC89993.1"/>
    </source>
</evidence>
<reference evidence="6 7" key="1">
    <citation type="submission" date="2024-01" db="EMBL/GenBank/DDBJ databases">
        <title>Comparative genomics of Cryptococcus and Kwoniella reveals pathogenesis evolution and contrasting modes of karyotype evolution via chromosome fusion or intercentromeric recombination.</title>
        <authorList>
            <person name="Coelho M.A."/>
            <person name="David-Palma M."/>
            <person name="Shea T."/>
            <person name="Bowers K."/>
            <person name="McGinley-Smith S."/>
            <person name="Mohammad A.W."/>
            <person name="Gnirke A."/>
            <person name="Yurkov A.M."/>
            <person name="Nowrousian M."/>
            <person name="Sun S."/>
            <person name="Cuomo C.A."/>
            <person name="Heitman J."/>
        </authorList>
    </citation>
    <scope>NUCLEOTIDE SEQUENCE [LARGE SCALE GENOMIC DNA]</scope>
    <source>
        <strain evidence="6 7">CBS 6074</strain>
    </source>
</reference>
<protein>
    <recommendedName>
        <fullName evidence="4">Trehalase</fullName>
        <ecNumber evidence="4">3.2.1.28</ecNumber>
    </recommendedName>
    <alternativeName>
        <fullName evidence="4">Alpha-trehalose glucohydrolase</fullName>
    </alternativeName>
</protein>
<gene>
    <name evidence="6" type="ORF">L201_004923</name>
</gene>
<feature type="compositionally biased region" description="Basic and acidic residues" evidence="5">
    <location>
        <begin position="768"/>
        <end position="778"/>
    </location>
</feature>
<evidence type="ECO:0000256" key="2">
    <source>
        <dbReference type="ARBA" id="ARBA00022801"/>
    </source>
</evidence>
<feature type="region of interest" description="Disordered" evidence="5">
    <location>
        <begin position="90"/>
        <end position="111"/>
    </location>
</feature>
<dbReference type="EC" id="3.2.1.28" evidence="4"/>
<evidence type="ECO:0000256" key="5">
    <source>
        <dbReference type="SAM" id="MobiDB-lite"/>
    </source>
</evidence>
<feature type="compositionally biased region" description="Polar residues" evidence="5">
    <location>
        <begin position="40"/>
        <end position="49"/>
    </location>
</feature>
<dbReference type="Gene3D" id="1.50.10.10">
    <property type="match status" value="1"/>
</dbReference>
<evidence type="ECO:0000256" key="1">
    <source>
        <dbReference type="ARBA" id="ARBA00005615"/>
    </source>
</evidence>
<feature type="compositionally biased region" description="Polar residues" evidence="5">
    <location>
        <begin position="10"/>
        <end position="20"/>
    </location>
</feature>
<dbReference type="PANTHER" id="PTHR23403">
    <property type="entry name" value="TREHALASE"/>
    <property type="match status" value="1"/>
</dbReference>
<dbReference type="SUPFAM" id="SSF48208">
    <property type="entry name" value="Six-hairpin glycosidases"/>
    <property type="match status" value="1"/>
</dbReference>
<dbReference type="PRINTS" id="PR00744">
    <property type="entry name" value="GLHYDRLASE37"/>
</dbReference>
<dbReference type="GO" id="GO:0005993">
    <property type="term" value="P:trehalose catabolic process"/>
    <property type="evidence" value="ECO:0007669"/>
    <property type="project" value="TreeGrafter"/>
</dbReference>
<dbReference type="Proteomes" id="UP001355207">
    <property type="component" value="Chromosome 6"/>
</dbReference>
<comment type="similarity">
    <text evidence="1 4">Belongs to the glycosyl hydrolase 37 family.</text>
</comment>
<dbReference type="InterPro" id="IPR012341">
    <property type="entry name" value="6hp_glycosidase-like_sf"/>
</dbReference>
<evidence type="ECO:0000256" key="3">
    <source>
        <dbReference type="ARBA" id="ARBA00023295"/>
    </source>
</evidence>
<feature type="region of interest" description="Disordered" evidence="5">
    <location>
        <begin position="1"/>
        <end position="51"/>
    </location>
</feature>
<sequence>MAALQDNKAKVTSASTTPTDPSIADPLAAVGAGIPPPLPQTNGATSPPALSQRVGKLGLTETKLPDVHAEPHEYYGGAEVWTRARTFSNSGVAGTTKRRPPQMGDESTASAPRRFLIDVEETMRIVLEQEDTDRNSNAHKTFDIRGNYMLSNLLQELALARDYGRKRIVLDEARLAENPVDRLSRMIKNSFWNALTRRIDAEGLEVACADPKNRSQHTKARIYIPHGEEEMAEHYRQIGREKPNLNLTVDMLPKNCDDPAFVKSLNDKPGILALAMDRKVDANGKAKLEAIPFIVPGARFNEKYGWDSYFMALGLLVDGKMDLAKGIYLTRSQPPFLTDLALQIYNQLDRSQKAENKSWLKRVIQASIKEYHSYWMSEPSLDPVSGLSRYRPVGLGIPPETEATHFTHILQPYAQKLGISVNEYIDGYNDLKIHEPELDEYFLHDRGVRESGHDTSYRLDRKCADLGTVDLNSLLYKYEVDIGSAIEVGFDGEMDMEEDFPLSPWPITPEAFQAGASRQTSTQVIQTTKHWHERAARRKEVMDELCWNDGAGMYFDYDTKAKKQARYESVTTLWPLWAGCASETQALKLVEHALPKFEVAGGLVSGTEESRGIISLDRPNRQWDYPYAWPPHQIMAWVGLERYGFVDDAARLAYRWIYMMTLSFVDFNGIVPEKFDAVELSHMVDAEYGNQGTDFRYVPREGFGWMNSAYQIGLQCLSTGMRRAVANCVPPWVFFNLPAPDFTSAKKRRAEREAREAEAAASGHGGAPKHEIHHDPPSLEEAVAKLKLELGSH</sequence>
<dbReference type="Pfam" id="PF01204">
    <property type="entry name" value="Trehalase"/>
    <property type="match status" value="2"/>
</dbReference>
<dbReference type="PANTHER" id="PTHR23403:SF6">
    <property type="entry name" value="CYTOSOLIC NEUTRAL TREHALASE-RELATED"/>
    <property type="match status" value="1"/>
</dbReference>
<keyword evidence="3 4" id="KW-0326">Glycosidase</keyword>
<evidence type="ECO:0000313" key="7">
    <source>
        <dbReference type="Proteomes" id="UP001355207"/>
    </source>
</evidence>
<dbReference type="RefSeq" id="XP_066076756.1">
    <property type="nucleotide sequence ID" value="XM_066220659.1"/>
</dbReference>
<accession>A0AAX4JYN9</accession>
<keyword evidence="7" id="KW-1185">Reference proteome</keyword>
<feature type="region of interest" description="Disordered" evidence="5">
    <location>
        <begin position="746"/>
        <end position="778"/>
    </location>
</feature>
<dbReference type="InterPro" id="IPR001661">
    <property type="entry name" value="Glyco_hydro_37"/>
</dbReference>
<dbReference type="EMBL" id="CP144103">
    <property type="protein sequence ID" value="WWC89993.1"/>
    <property type="molecule type" value="Genomic_DNA"/>
</dbReference>
<dbReference type="InterPro" id="IPR018232">
    <property type="entry name" value="Glyco_hydro_37_CS"/>
</dbReference>
<proteinExistence type="inferred from homology"/>
<dbReference type="AlphaFoldDB" id="A0AAX4JYN9"/>
<dbReference type="InterPro" id="IPR008928">
    <property type="entry name" value="6-hairpin_glycosidase_sf"/>
</dbReference>
<dbReference type="GO" id="GO:0004555">
    <property type="term" value="F:alpha,alpha-trehalase activity"/>
    <property type="evidence" value="ECO:0007669"/>
    <property type="project" value="UniProtKB-EC"/>
</dbReference>
<evidence type="ECO:0000256" key="4">
    <source>
        <dbReference type="RuleBase" id="RU361180"/>
    </source>
</evidence>
<keyword evidence="2 4" id="KW-0378">Hydrolase</keyword>
<comment type="catalytic activity">
    <reaction evidence="4">
        <text>alpha,alpha-trehalose + H2O = alpha-D-glucose + beta-D-glucose</text>
        <dbReference type="Rhea" id="RHEA:32675"/>
        <dbReference type="ChEBI" id="CHEBI:15377"/>
        <dbReference type="ChEBI" id="CHEBI:15903"/>
        <dbReference type="ChEBI" id="CHEBI:16551"/>
        <dbReference type="ChEBI" id="CHEBI:17925"/>
        <dbReference type="EC" id="3.2.1.28"/>
    </reaction>
</comment>
<dbReference type="GeneID" id="91095593"/>
<dbReference type="PROSITE" id="PS00928">
    <property type="entry name" value="TREHALASE_2"/>
    <property type="match status" value="1"/>
</dbReference>